<evidence type="ECO:0000313" key="4">
    <source>
        <dbReference type="Proteomes" id="UP000233469"/>
    </source>
</evidence>
<proteinExistence type="predicted"/>
<name>A0A2N1MTY7_9GLOM</name>
<evidence type="ECO:0000313" key="3">
    <source>
        <dbReference type="EMBL" id="PKK65078.1"/>
    </source>
</evidence>
<dbReference type="EMBL" id="LLXL01001328">
    <property type="protein sequence ID" value="PKK65078.1"/>
    <property type="molecule type" value="Genomic_DNA"/>
</dbReference>
<comment type="caution">
    <text evidence="3">The sequence shown here is derived from an EMBL/GenBank/DDBJ whole genome shotgun (WGS) entry which is preliminary data.</text>
</comment>
<evidence type="ECO:0000259" key="2">
    <source>
        <dbReference type="Pfam" id="PF12455"/>
    </source>
</evidence>
<feature type="domain" description="Dynein associated protein" evidence="2">
    <location>
        <begin position="71"/>
        <end position="198"/>
    </location>
</feature>
<dbReference type="Proteomes" id="UP000233469">
    <property type="component" value="Unassembled WGS sequence"/>
</dbReference>
<evidence type="ECO:0000256" key="1">
    <source>
        <dbReference type="SAM" id="Coils"/>
    </source>
</evidence>
<reference evidence="3 4" key="1">
    <citation type="submission" date="2016-04" db="EMBL/GenBank/DDBJ databases">
        <title>Genome analyses suggest a sexual origin of heterokaryosis in a supposedly ancient asexual fungus.</title>
        <authorList>
            <person name="Ropars J."/>
            <person name="Sedzielewska K."/>
            <person name="Noel J."/>
            <person name="Charron P."/>
            <person name="Farinelli L."/>
            <person name="Marton T."/>
            <person name="Kruger M."/>
            <person name="Pelin A."/>
            <person name="Brachmann A."/>
            <person name="Corradi N."/>
        </authorList>
    </citation>
    <scope>NUCLEOTIDE SEQUENCE [LARGE SCALE GENOMIC DNA]</scope>
    <source>
        <strain evidence="3 4">C2</strain>
    </source>
</reference>
<dbReference type="AlphaFoldDB" id="A0A2N1MTY7"/>
<gene>
    <name evidence="3" type="ORF">RhiirC2_78704</name>
</gene>
<accession>A0A2N1MTY7</accession>
<protein>
    <recommendedName>
        <fullName evidence="2">Dynein associated protein domain-containing protein</fullName>
    </recommendedName>
</protein>
<keyword evidence="1" id="KW-0175">Coiled coil</keyword>
<dbReference type="VEuPathDB" id="FungiDB:RhiirFUN_014495"/>
<reference evidence="3 4" key="2">
    <citation type="submission" date="2017-10" db="EMBL/GenBank/DDBJ databases">
        <title>Extensive intraspecific genome diversity in a model arbuscular mycorrhizal fungus.</title>
        <authorList>
            <person name="Chen E.C.H."/>
            <person name="Morin E."/>
            <person name="Baudet D."/>
            <person name="Noel J."/>
            <person name="Ndikumana S."/>
            <person name="Charron P."/>
            <person name="St-Onge C."/>
            <person name="Giorgi J."/>
            <person name="Grigoriev I.V."/>
            <person name="Roux C."/>
            <person name="Martin F.M."/>
            <person name="Corradi N."/>
        </authorList>
    </citation>
    <scope>NUCLEOTIDE SEQUENCE [LARGE SCALE GENOMIC DNA]</scope>
    <source>
        <strain evidence="3 4">C2</strain>
    </source>
</reference>
<dbReference type="Pfam" id="PF12455">
    <property type="entry name" value="Dynactin"/>
    <property type="match status" value="1"/>
</dbReference>
<feature type="coiled-coil region" evidence="1">
    <location>
        <begin position="1"/>
        <end position="81"/>
    </location>
</feature>
<sequence length="202" mass="23722">MRIAIEDLEALKELNDELEENHIENEKQLQAEIDHKDILIREYLKRLEMSDETNADYENTIHQFRELVANLQSDLEQFRQKEESQYSESKNLSSQSQSMLDLNIKLQSRVLKAQAKQIDLELRKLDATQASENLAFVQPYLPDSYFRSEHDSIRCLLLLKRLVFKSELIIKQVDQIHNIPEKLNTTVPEELIAVCEVSYFSL</sequence>
<dbReference type="VEuPathDB" id="FungiDB:FUN_012633"/>
<dbReference type="InterPro" id="IPR022157">
    <property type="entry name" value="Dynactin"/>
</dbReference>
<organism evidence="3 4">
    <name type="scientific">Rhizophagus irregularis</name>
    <dbReference type="NCBI Taxonomy" id="588596"/>
    <lineage>
        <taxon>Eukaryota</taxon>
        <taxon>Fungi</taxon>
        <taxon>Fungi incertae sedis</taxon>
        <taxon>Mucoromycota</taxon>
        <taxon>Glomeromycotina</taxon>
        <taxon>Glomeromycetes</taxon>
        <taxon>Glomerales</taxon>
        <taxon>Glomeraceae</taxon>
        <taxon>Rhizophagus</taxon>
    </lineage>
</organism>